<evidence type="ECO:0000313" key="3">
    <source>
        <dbReference type="Proteomes" id="UP001265550"/>
    </source>
</evidence>
<keyword evidence="3" id="KW-1185">Reference proteome</keyword>
<feature type="transmembrane region" description="Helical" evidence="1">
    <location>
        <begin position="59"/>
        <end position="77"/>
    </location>
</feature>
<keyword evidence="2" id="KW-0378">Hydrolase</keyword>
<feature type="transmembrane region" description="Helical" evidence="1">
    <location>
        <begin position="97"/>
        <end position="115"/>
    </location>
</feature>
<dbReference type="GO" id="GO:0016787">
    <property type="term" value="F:hydrolase activity"/>
    <property type="evidence" value="ECO:0007669"/>
    <property type="project" value="UniProtKB-KW"/>
</dbReference>
<name>A0ABU1VGM2_9BURK</name>
<organism evidence="2 3">
    <name type="scientific">Hydrogenophaga laconesensis</name>
    <dbReference type="NCBI Taxonomy" id="1805971"/>
    <lineage>
        <taxon>Bacteria</taxon>
        <taxon>Pseudomonadati</taxon>
        <taxon>Pseudomonadota</taxon>
        <taxon>Betaproteobacteria</taxon>
        <taxon>Burkholderiales</taxon>
        <taxon>Comamonadaceae</taxon>
        <taxon>Hydrogenophaga</taxon>
    </lineage>
</organism>
<keyword evidence="1" id="KW-1133">Transmembrane helix</keyword>
<comment type="caution">
    <text evidence="2">The sequence shown here is derived from an EMBL/GenBank/DDBJ whole genome shotgun (WGS) entry which is preliminary data.</text>
</comment>
<dbReference type="Pfam" id="PF20327">
    <property type="entry name" value="DUF6622"/>
    <property type="match status" value="1"/>
</dbReference>
<protein>
    <submittedName>
        <fullName evidence="2">Neutral ceramidase superfamily lipid hydrolase</fullName>
    </submittedName>
</protein>
<evidence type="ECO:0000256" key="1">
    <source>
        <dbReference type="SAM" id="Phobius"/>
    </source>
</evidence>
<accession>A0ABU1VGM2</accession>
<keyword evidence="1" id="KW-0812">Transmembrane</keyword>
<evidence type="ECO:0000313" key="2">
    <source>
        <dbReference type="EMBL" id="MDR7096632.1"/>
    </source>
</evidence>
<gene>
    <name evidence="2" type="ORF">J2X09_004389</name>
</gene>
<proteinExistence type="predicted"/>
<sequence length="136" mass="14434">MSLMPVAMTVFSVWGTFSALRTSPQFGLAVVAWLIAALLAFAVLGRGRANAQYDPTRRVFRLPGSVVPLLLVVGIFLVKYVVGVDLAMAPQLVQDTAYVLCVAALYGAFTGAFVGRAARLWRLPLGSPPAGVRLVG</sequence>
<dbReference type="InterPro" id="IPR046730">
    <property type="entry name" value="DUF6622"/>
</dbReference>
<keyword evidence="1" id="KW-0472">Membrane</keyword>
<dbReference type="EMBL" id="JAVDWE010000015">
    <property type="protein sequence ID" value="MDR7096632.1"/>
    <property type="molecule type" value="Genomic_DNA"/>
</dbReference>
<feature type="transmembrane region" description="Helical" evidence="1">
    <location>
        <begin position="28"/>
        <end position="47"/>
    </location>
</feature>
<reference evidence="2 3" key="1">
    <citation type="submission" date="2023-07" db="EMBL/GenBank/DDBJ databases">
        <title>Sorghum-associated microbial communities from plants grown in Nebraska, USA.</title>
        <authorList>
            <person name="Schachtman D."/>
        </authorList>
    </citation>
    <scope>NUCLEOTIDE SEQUENCE [LARGE SCALE GENOMIC DNA]</scope>
    <source>
        <strain evidence="2 3">BE240</strain>
    </source>
</reference>
<dbReference type="Proteomes" id="UP001265550">
    <property type="component" value="Unassembled WGS sequence"/>
</dbReference>